<protein>
    <submittedName>
        <fullName evidence="2">DUF2752 domain-containing protein</fullName>
    </submittedName>
</protein>
<gene>
    <name evidence="2" type="ORF">IRJ18_10815</name>
</gene>
<keyword evidence="1" id="KW-0472">Membrane</keyword>
<sequence length="109" mass="12347">MLINTLFCSHLSLIKWLQTFLIPCPFKKLTGIDCPGCGFQRSFLALLQGDISKSFQLYPATIPLLLVTLYTIIDARWSIDRKDYLKKTLYIGTAAVIIVSYVVKMSKIV</sequence>
<keyword evidence="1" id="KW-1133">Transmembrane helix</keyword>
<evidence type="ECO:0000313" key="3">
    <source>
        <dbReference type="Proteomes" id="UP000632774"/>
    </source>
</evidence>
<dbReference type="EMBL" id="JADFFM010000001">
    <property type="protein sequence ID" value="MBE9666853.1"/>
    <property type="molecule type" value="Genomic_DNA"/>
</dbReference>
<accession>A0ABR9XIL5</accession>
<evidence type="ECO:0000256" key="1">
    <source>
        <dbReference type="SAM" id="Phobius"/>
    </source>
</evidence>
<dbReference type="RefSeq" id="WP_194106190.1">
    <property type="nucleotide sequence ID" value="NZ_JADFFM010000001.1"/>
</dbReference>
<feature type="transmembrane region" description="Helical" evidence="1">
    <location>
        <begin position="84"/>
        <end position="103"/>
    </location>
</feature>
<keyword evidence="3" id="KW-1185">Reference proteome</keyword>
<dbReference type="Pfam" id="PF10825">
    <property type="entry name" value="DUF2752"/>
    <property type="match status" value="1"/>
</dbReference>
<organism evidence="2 3">
    <name type="scientific">Mucilaginibacter boryungensis</name>
    <dbReference type="NCBI Taxonomy" id="768480"/>
    <lineage>
        <taxon>Bacteria</taxon>
        <taxon>Pseudomonadati</taxon>
        <taxon>Bacteroidota</taxon>
        <taxon>Sphingobacteriia</taxon>
        <taxon>Sphingobacteriales</taxon>
        <taxon>Sphingobacteriaceae</taxon>
        <taxon>Mucilaginibacter</taxon>
    </lineage>
</organism>
<dbReference type="Proteomes" id="UP000632774">
    <property type="component" value="Unassembled WGS sequence"/>
</dbReference>
<evidence type="ECO:0000313" key="2">
    <source>
        <dbReference type="EMBL" id="MBE9666853.1"/>
    </source>
</evidence>
<comment type="caution">
    <text evidence="2">The sequence shown here is derived from an EMBL/GenBank/DDBJ whole genome shotgun (WGS) entry which is preliminary data.</text>
</comment>
<proteinExistence type="predicted"/>
<reference evidence="2 3" key="1">
    <citation type="submission" date="2020-10" db="EMBL/GenBank/DDBJ databases">
        <title>Mucilaginibacter mali sp. nov., isolated from rhizosphere soil of apple orchard.</title>
        <authorList>
            <person name="Lee J.-S."/>
            <person name="Kim H.S."/>
            <person name="Kim J.-S."/>
        </authorList>
    </citation>
    <scope>NUCLEOTIDE SEQUENCE [LARGE SCALE GENOMIC DNA]</scope>
    <source>
        <strain evidence="2 3">KCTC 23157</strain>
    </source>
</reference>
<dbReference type="InterPro" id="IPR021215">
    <property type="entry name" value="DUF2752"/>
</dbReference>
<name>A0ABR9XIL5_9SPHI</name>
<keyword evidence="1" id="KW-0812">Transmembrane</keyword>
<feature type="transmembrane region" description="Helical" evidence="1">
    <location>
        <begin position="55"/>
        <end position="72"/>
    </location>
</feature>